<sequence>MSPSKVEERLSKLEAEVTQLKLSLVNSANTVKPWWENIVGVFADDPSFEEAIAIGREYRQSYKDLFEPSEVE</sequence>
<dbReference type="RefSeq" id="WP_190578887.1">
    <property type="nucleotide sequence ID" value="NZ_CAWPQU010000016.1"/>
</dbReference>
<reference evidence="1 2" key="1">
    <citation type="journal article" date="2020" name="ISME J.">
        <title>Comparative genomics reveals insights into cyanobacterial evolution and habitat adaptation.</title>
        <authorList>
            <person name="Chen M.Y."/>
            <person name="Teng W.K."/>
            <person name="Zhao L."/>
            <person name="Hu C.X."/>
            <person name="Zhou Y.K."/>
            <person name="Han B.P."/>
            <person name="Song L.R."/>
            <person name="Shu W.S."/>
        </authorList>
    </citation>
    <scope>NUCLEOTIDE SEQUENCE [LARGE SCALE GENOMIC DNA]</scope>
    <source>
        <strain evidence="1 2">FACHB-1050</strain>
    </source>
</reference>
<comment type="caution">
    <text evidence="1">The sequence shown here is derived from an EMBL/GenBank/DDBJ whole genome shotgun (WGS) entry which is preliminary data.</text>
</comment>
<name>A0ABR8CEH3_9CYAN</name>
<accession>A0ABR8CEH3</accession>
<dbReference type="EMBL" id="JACJQY010000023">
    <property type="protein sequence ID" value="MBD2318091.1"/>
    <property type="molecule type" value="Genomic_DNA"/>
</dbReference>
<gene>
    <name evidence="1" type="ORF">H6G05_14705</name>
</gene>
<evidence type="ECO:0000313" key="1">
    <source>
        <dbReference type="EMBL" id="MBD2318091.1"/>
    </source>
</evidence>
<evidence type="ECO:0000313" key="2">
    <source>
        <dbReference type="Proteomes" id="UP000618445"/>
    </source>
</evidence>
<organism evidence="1 2">
    <name type="scientific">Phormidium tenue FACHB-1050</name>
    <dbReference type="NCBI Taxonomy" id="2692857"/>
    <lineage>
        <taxon>Bacteria</taxon>
        <taxon>Bacillati</taxon>
        <taxon>Cyanobacteriota</taxon>
        <taxon>Cyanophyceae</taxon>
        <taxon>Oscillatoriophycideae</taxon>
        <taxon>Oscillatoriales</taxon>
        <taxon>Oscillatoriaceae</taxon>
        <taxon>Phormidium</taxon>
    </lineage>
</organism>
<dbReference type="Proteomes" id="UP000618445">
    <property type="component" value="Unassembled WGS sequence"/>
</dbReference>
<keyword evidence="2" id="KW-1185">Reference proteome</keyword>
<proteinExistence type="predicted"/>
<protein>
    <submittedName>
        <fullName evidence="1">Uncharacterized protein</fullName>
    </submittedName>
</protein>